<dbReference type="InterPro" id="IPR045864">
    <property type="entry name" value="aa-tRNA-synth_II/BPL/LPL"/>
</dbReference>
<dbReference type="FunFam" id="3.30.70.380:FF:000001">
    <property type="entry name" value="Phenylalanine--tRNA ligase beta subunit"/>
    <property type="match status" value="1"/>
</dbReference>
<comment type="subunit">
    <text evidence="3 15">Tetramer of two alpha and two beta subunits.</text>
</comment>
<dbReference type="Pfam" id="PF03483">
    <property type="entry name" value="B3_4"/>
    <property type="match status" value="1"/>
</dbReference>
<dbReference type="SUPFAM" id="SSF46955">
    <property type="entry name" value="Putative DNA-binding domain"/>
    <property type="match status" value="1"/>
</dbReference>
<proteinExistence type="inferred from homology"/>
<dbReference type="HAMAP" id="MF_00283">
    <property type="entry name" value="Phe_tRNA_synth_beta1"/>
    <property type="match status" value="1"/>
</dbReference>
<dbReference type="Pfam" id="PF01588">
    <property type="entry name" value="tRNA_bind"/>
    <property type="match status" value="1"/>
</dbReference>
<accession>A0A7H0VH03</accession>
<keyword evidence="7 15" id="KW-0479">Metal-binding</keyword>
<keyword evidence="4 15" id="KW-0963">Cytoplasm</keyword>
<evidence type="ECO:0000259" key="18">
    <source>
        <dbReference type="PROSITE" id="PS51447"/>
    </source>
</evidence>
<evidence type="ECO:0000256" key="4">
    <source>
        <dbReference type="ARBA" id="ARBA00022490"/>
    </source>
</evidence>
<dbReference type="PROSITE" id="PS50886">
    <property type="entry name" value="TRBD"/>
    <property type="match status" value="1"/>
</dbReference>
<dbReference type="SMART" id="SM00873">
    <property type="entry name" value="B3_4"/>
    <property type="match status" value="1"/>
</dbReference>
<feature type="binding site" evidence="15">
    <location>
        <position position="477"/>
    </location>
    <ligand>
        <name>Mg(2+)</name>
        <dbReference type="ChEBI" id="CHEBI:18420"/>
        <note>shared with alpha subunit</note>
    </ligand>
</feature>
<evidence type="ECO:0000256" key="13">
    <source>
        <dbReference type="ARBA" id="ARBA00023146"/>
    </source>
</evidence>
<name>A0A7H0VH03_9FLAO</name>
<organism evidence="20 21">
    <name type="scientific">Croceimicrobium hydrocarbonivorans</name>
    <dbReference type="NCBI Taxonomy" id="2761580"/>
    <lineage>
        <taxon>Bacteria</taxon>
        <taxon>Pseudomonadati</taxon>
        <taxon>Bacteroidota</taxon>
        <taxon>Flavobacteriia</taxon>
        <taxon>Flavobacteriales</taxon>
        <taxon>Owenweeksiaceae</taxon>
        <taxon>Croceimicrobium</taxon>
    </lineage>
</organism>
<keyword evidence="10 15" id="KW-0460">Magnesium</keyword>
<comment type="catalytic activity">
    <reaction evidence="14 15">
        <text>tRNA(Phe) + L-phenylalanine + ATP = L-phenylalanyl-tRNA(Phe) + AMP + diphosphate + H(+)</text>
        <dbReference type="Rhea" id="RHEA:19413"/>
        <dbReference type="Rhea" id="RHEA-COMP:9668"/>
        <dbReference type="Rhea" id="RHEA-COMP:9699"/>
        <dbReference type="ChEBI" id="CHEBI:15378"/>
        <dbReference type="ChEBI" id="CHEBI:30616"/>
        <dbReference type="ChEBI" id="CHEBI:33019"/>
        <dbReference type="ChEBI" id="CHEBI:58095"/>
        <dbReference type="ChEBI" id="CHEBI:78442"/>
        <dbReference type="ChEBI" id="CHEBI:78531"/>
        <dbReference type="ChEBI" id="CHEBI:456215"/>
        <dbReference type="EC" id="6.1.1.20"/>
    </reaction>
</comment>
<feature type="binding site" evidence="15">
    <location>
        <position position="468"/>
    </location>
    <ligand>
        <name>Mg(2+)</name>
        <dbReference type="ChEBI" id="CHEBI:18420"/>
        <note>shared with alpha subunit</note>
    </ligand>
</feature>
<dbReference type="NCBIfam" id="TIGR00472">
    <property type="entry name" value="pheT_bact"/>
    <property type="match status" value="1"/>
</dbReference>
<evidence type="ECO:0000256" key="8">
    <source>
        <dbReference type="ARBA" id="ARBA00022741"/>
    </source>
</evidence>
<dbReference type="InterPro" id="IPR009061">
    <property type="entry name" value="DNA-bd_dom_put_sf"/>
</dbReference>
<dbReference type="AlphaFoldDB" id="A0A7H0VH03"/>
<dbReference type="SUPFAM" id="SSF50249">
    <property type="entry name" value="Nucleic acid-binding proteins"/>
    <property type="match status" value="1"/>
</dbReference>
<feature type="domain" description="FDX-ACB" evidence="18">
    <location>
        <begin position="714"/>
        <end position="807"/>
    </location>
</feature>
<dbReference type="GO" id="GO:0009328">
    <property type="term" value="C:phenylalanine-tRNA ligase complex"/>
    <property type="evidence" value="ECO:0007669"/>
    <property type="project" value="TreeGrafter"/>
</dbReference>
<dbReference type="GO" id="GO:0004826">
    <property type="term" value="F:phenylalanine-tRNA ligase activity"/>
    <property type="evidence" value="ECO:0007669"/>
    <property type="project" value="UniProtKB-UniRule"/>
</dbReference>
<keyword evidence="13 15" id="KW-0030">Aminoacyl-tRNA synthetase</keyword>
<sequence>MKISYNWLKEYLNTDLSPEKAAEYLTDTGLEVEGLEQIDTIKGGLRGVVIGEVLSCVPHPDADKLKVTEVNIGADEPVQIVCGAPNVAAGQKVPVATVGTEIYTEDGSFTIKKSKLRGQVSEGMICAEDELGLGESHDGIMILDPAAKVGSPAAEYFEIESDYVIEIGLTPNRTDAMSHYGVARDLRAALLRFNQGKPELKLPSVSAFKTERNDMPVSVRIENEEACYRYMGISIQGVKVEESPAWLQNRLRAIGLKPVNNIVDIGNYVLHETGHPMHAFDADKIAGKEIIIKNAVAGDKFITLDGSELELSDQDLMIWDAERPLVLAGVYGGQNSGVSSSTENVFLEVAYFDPVHIRKSAKRHALNTDSSFRYERGVDPEMTEYALKRAVTLIQEIAGGEVAMAIADEHPVKIQNQELTLNLDRMNSLIGEAIPTEMVRDILASLDIRIKAESGKNWHLEVPAYRRDVEREADVVEEVLRIYGFNAVPYDGPMRISVAQKSADDDARERDMISSLLSSLGYHEMMNNSLTKASYYEKYGFEPEASVAMLNPLSQDLAVMRQSMLFGGLEAVEYNSKRQRANLKFFEFGRCYRKKEAGFEEREDLALWLTGLAEDENWKQGSQASDFYQLKNAVLLLFERIGLSGYQESASDAAIFSEGLKWHRGKKVLAEIGKVNPGLLKSFDLKTAVFYAELNWEALVDAARKNSIVMSDLPKFPEVRRDLALLVDSNVKYGDLAQAAAKAGGKLLKAVNLFDVYEGKNLPEGKKSYALSFTLAHEEKTLNDKAVEQIMSKILASLEKQFGASLR</sequence>
<evidence type="ECO:0000313" key="21">
    <source>
        <dbReference type="Proteomes" id="UP000516305"/>
    </source>
</evidence>
<evidence type="ECO:0000256" key="14">
    <source>
        <dbReference type="ARBA" id="ARBA00049255"/>
    </source>
</evidence>
<dbReference type="GO" id="GO:0000049">
    <property type="term" value="F:tRNA binding"/>
    <property type="evidence" value="ECO:0007669"/>
    <property type="project" value="UniProtKB-UniRule"/>
</dbReference>
<dbReference type="InterPro" id="IPR005147">
    <property type="entry name" value="tRNA_synthase_B5-dom"/>
</dbReference>
<evidence type="ECO:0000256" key="1">
    <source>
        <dbReference type="ARBA" id="ARBA00004496"/>
    </source>
</evidence>
<comment type="cofactor">
    <cofactor evidence="15">
        <name>Mg(2+)</name>
        <dbReference type="ChEBI" id="CHEBI:18420"/>
    </cofactor>
    <text evidence="15">Binds 2 magnesium ions per tetramer.</text>
</comment>
<dbReference type="Proteomes" id="UP000516305">
    <property type="component" value="Chromosome"/>
</dbReference>
<dbReference type="Gene3D" id="3.50.40.10">
    <property type="entry name" value="Phenylalanyl-trna Synthetase, Chain B, domain 3"/>
    <property type="match status" value="1"/>
</dbReference>
<reference evidence="20 21" key="1">
    <citation type="submission" date="2020-08" db="EMBL/GenBank/DDBJ databases">
        <title>Croceimicrobium hydrocarbonivorans gen. nov., sp. nov., a novel marine bacterium isolated from a bacterial consortium that degrades polyethylene terephthalate.</title>
        <authorList>
            <person name="Liu R."/>
        </authorList>
    </citation>
    <scope>NUCLEOTIDE SEQUENCE [LARGE SCALE GENOMIC DNA]</scope>
    <source>
        <strain evidence="20 21">A20-9</strain>
    </source>
</reference>
<dbReference type="Pfam" id="PF03147">
    <property type="entry name" value="FDX-ACB"/>
    <property type="match status" value="1"/>
</dbReference>
<dbReference type="Pfam" id="PF17759">
    <property type="entry name" value="tRNA_synthFbeta"/>
    <property type="match status" value="1"/>
</dbReference>
<keyword evidence="12 15" id="KW-0648">Protein biosynthesis</keyword>
<evidence type="ECO:0000256" key="5">
    <source>
        <dbReference type="ARBA" id="ARBA00022555"/>
    </source>
</evidence>
<dbReference type="InterPro" id="IPR005121">
    <property type="entry name" value="Fdx_antiC-bd"/>
</dbReference>
<evidence type="ECO:0000256" key="11">
    <source>
        <dbReference type="ARBA" id="ARBA00022884"/>
    </source>
</evidence>
<comment type="similarity">
    <text evidence="2 15">Belongs to the phenylalanyl-tRNA synthetase beta subunit family. Type 1 subfamily.</text>
</comment>
<keyword evidence="8 15" id="KW-0547">Nucleotide-binding</keyword>
<keyword evidence="9 15" id="KW-0067">ATP-binding</keyword>
<dbReference type="SUPFAM" id="SSF55681">
    <property type="entry name" value="Class II aaRS and biotin synthetases"/>
    <property type="match status" value="1"/>
</dbReference>
<dbReference type="InterPro" id="IPR004532">
    <property type="entry name" value="Phe-tRNA-ligase_IIc_bsu_bact"/>
</dbReference>
<dbReference type="InterPro" id="IPR045060">
    <property type="entry name" value="Phe-tRNA-ligase_IIc_bsu"/>
</dbReference>
<dbReference type="SMART" id="SM00896">
    <property type="entry name" value="FDX-ACB"/>
    <property type="match status" value="1"/>
</dbReference>
<dbReference type="SUPFAM" id="SSF56037">
    <property type="entry name" value="PheT/TilS domain"/>
    <property type="match status" value="1"/>
</dbReference>
<evidence type="ECO:0000256" key="10">
    <source>
        <dbReference type="ARBA" id="ARBA00022842"/>
    </source>
</evidence>
<dbReference type="PANTHER" id="PTHR10947">
    <property type="entry name" value="PHENYLALANYL-TRNA SYNTHETASE BETA CHAIN AND LEUCINE-RICH REPEAT-CONTAINING PROTEIN 47"/>
    <property type="match status" value="1"/>
</dbReference>
<dbReference type="KEGG" id="chyd:H4K34_03920"/>
<feature type="domain" description="TRNA-binding" evidence="17">
    <location>
        <begin position="42"/>
        <end position="154"/>
    </location>
</feature>
<feature type="binding site" evidence="15">
    <location>
        <position position="478"/>
    </location>
    <ligand>
        <name>Mg(2+)</name>
        <dbReference type="ChEBI" id="CHEBI:18420"/>
        <note>shared with alpha subunit</note>
    </ligand>
</feature>
<keyword evidence="6 15" id="KW-0436">Ligase</keyword>
<dbReference type="PANTHER" id="PTHR10947:SF0">
    <property type="entry name" value="PHENYLALANINE--TRNA LIGASE BETA SUBUNIT"/>
    <property type="match status" value="1"/>
</dbReference>
<dbReference type="Gene3D" id="3.30.930.10">
    <property type="entry name" value="Bira Bifunctional Protein, Domain 2"/>
    <property type="match status" value="1"/>
</dbReference>
<dbReference type="FunFam" id="2.40.50.140:FF:000045">
    <property type="entry name" value="Phenylalanine--tRNA ligase beta subunit"/>
    <property type="match status" value="1"/>
</dbReference>
<dbReference type="PROSITE" id="PS51483">
    <property type="entry name" value="B5"/>
    <property type="match status" value="1"/>
</dbReference>
<dbReference type="FunFam" id="3.50.40.10:FF:000001">
    <property type="entry name" value="Phenylalanine--tRNA ligase beta subunit"/>
    <property type="match status" value="1"/>
</dbReference>
<dbReference type="InterPro" id="IPR036690">
    <property type="entry name" value="Fdx_antiC-bd_sf"/>
</dbReference>
<feature type="domain" description="B5" evidence="19">
    <location>
        <begin position="414"/>
        <end position="490"/>
    </location>
</feature>
<dbReference type="Gene3D" id="3.30.56.10">
    <property type="match status" value="2"/>
</dbReference>
<keyword evidence="5 16" id="KW-0820">tRNA-binding</keyword>
<dbReference type="Gene3D" id="3.30.70.380">
    <property type="entry name" value="Ferrodoxin-fold anticodon-binding domain"/>
    <property type="match status" value="1"/>
</dbReference>
<dbReference type="NCBIfam" id="NF045760">
    <property type="entry name" value="YtpR"/>
    <property type="match status" value="1"/>
</dbReference>
<evidence type="ECO:0000256" key="3">
    <source>
        <dbReference type="ARBA" id="ARBA00011209"/>
    </source>
</evidence>
<evidence type="ECO:0000259" key="17">
    <source>
        <dbReference type="PROSITE" id="PS50886"/>
    </source>
</evidence>
<evidence type="ECO:0000259" key="19">
    <source>
        <dbReference type="PROSITE" id="PS51483"/>
    </source>
</evidence>
<dbReference type="InterPro" id="IPR002547">
    <property type="entry name" value="tRNA-bd_dom"/>
</dbReference>
<keyword evidence="21" id="KW-1185">Reference proteome</keyword>
<feature type="binding site" evidence="15">
    <location>
        <position position="474"/>
    </location>
    <ligand>
        <name>Mg(2+)</name>
        <dbReference type="ChEBI" id="CHEBI:18420"/>
        <note>shared with alpha subunit</note>
    </ligand>
</feature>
<gene>
    <name evidence="15" type="primary">pheT</name>
    <name evidence="20" type="ORF">H4K34_03920</name>
</gene>
<keyword evidence="11 16" id="KW-0694">RNA-binding</keyword>
<dbReference type="PROSITE" id="PS51447">
    <property type="entry name" value="FDX_ACB"/>
    <property type="match status" value="1"/>
</dbReference>
<dbReference type="Pfam" id="PF03484">
    <property type="entry name" value="B5"/>
    <property type="match status" value="1"/>
</dbReference>
<dbReference type="InterPro" id="IPR041616">
    <property type="entry name" value="PheRS_beta_core"/>
</dbReference>
<evidence type="ECO:0000256" key="6">
    <source>
        <dbReference type="ARBA" id="ARBA00022598"/>
    </source>
</evidence>
<evidence type="ECO:0000256" key="9">
    <source>
        <dbReference type="ARBA" id="ARBA00022840"/>
    </source>
</evidence>
<dbReference type="InterPro" id="IPR033714">
    <property type="entry name" value="tRNA_bind_bactPheRS"/>
</dbReference>
<dbReference type="GO" id="GO:0006432">
    <property type="term" value="P:phenylalanyl-tRNA aminoacylation"/>
    <property type="evidence" value="ECO:0007669"/>
    <property type="project" value="UniProtKB-UniRule"/>
</dbReference>
<evidence type="ECO:0000256" key="7">
    <source>
        <dbReference type="ARBA" id="ARBA00022723"/>
    </source>
</evidence>
<evidence type="ECO:0000313" key="20">
    <source>
        <dbReference type="EMBL" id="QNR25001.1"/>
    </source>
</evidence>
<dbReference type="EC" id="6.1.1.20" evidence="15"/>
<evidence type="ECO:0000256" key="16">
    <source>
        <dbReference type="PROSITE-ProRule" id="PRU00209"/>
    </source>
</evidence>
<evidence type="ECO:0000256" key="15">
    <source>
        <dbReference type="HAMAP-Rule" id="MF_00283"/>
    </source>
</evidence>
<dbReference type="Gene3D" id="2.40.50.140">
    <property type="entry name" value="Nucleic acid-binding proteins"/>
    <property type="match status" value="1"/>
</dbReference>
<dbReference type="GO" id="GO:0000287">
    <property type="term" value="F:magnesium ion binding"/>
    <property type="evidence" value="ECO:0007669"/>
    <property type="project" value="UniProtKB-UniRule"/>
</dbReference>
<dbReference type="InterPro" id="IPR012340">
    <property type="entry name" value="NA-bd_OB-fold"/>
</dbReference>
<dbReference type="SUPFAM" id="SSF54991">
    <property type="entry name" value="Anticodon-binding domain of PheRS"/>
    <property type="match status" value="1"/>
</dbReference>
<evidence type="ECO:0000256" key="12">
    <source>
        <dbReference type="ARBA" id="ARBA00022917"/>
    </source>
</evidence>
<dbReference type="InterPro" id="IPR020825">
    <property type="entry name" value="Phe-tRNA_synthase-like_B3/B4"/>
</dbReference>
<dbReference type="InterPro" id="IPR005146">
    <property type="entry name" value="B3/B4_tRNA-bd"/>
</dbReference>
<dbReference type="SMART" id="SM00874">
    <property type="entry name" value="B5"/>
    <property type="match status" value="1"/>
</dbReference>
<evidence type="ECO:0000256" key="2">
    <source>
        <dbReference type="ARBA" id="ARBA00008653"/>
    </source>
</evidence>
<comment type="subcellular location">
    <subcellularLocation>
        <location evidence="1 15">Cytoplasm</location>
    </subcellularLocation>
</comment>
<dbReference type="CDD" id="cd00769">
    <property type="entry name" value="PheRS_beta_core"/>
    <property type="match status" value="1"/>
</dbReference>
<dbReference type="CDD" id="cd02796">
    <property type="entry name" value="tRNA_bind_bactPheRS"/>
    <property type="match status" value="1"/>
</dbReference>
<protein>
    <recommendedName>
        <fullName evidence="15">Phenylalanine--tRNA ligase beta subunit</fullName>
        <ecNumber evidence="15">6.1.1.20</ecNumber>
    </recommendedName>
    <alternativeName>
        <fullName evidence="15">Phenylalanyl-tRNA synthetase beta subunit</fullName>
        <shortName evidence="15">PheRS</shortName>
    </alternativeName>
</protein>
<dbReference type="EMBL" id="CP060139">
    <property type="protein sequence ID" value="QNR25001.1"/>
    <property type="molecule type" value="Genomic_DNA"/>
</dbReference>
<dbReference type="RefSeq" id="WP_210759527.1">
    <property type="nucleotide sequence ID" value="NZ_CP060139.1"/>
</dbReference>
<dbReference type="GO" id="GO:0005524">
    <property type="term" value="F:ATP binding"/>
    <property type="evidence" value="ECO:0007669"/>
    <property type="project" value="UniProtKB-UniRule"/>
</dbReference>